<feature type="compositionally biased region" description="Low complexity" evidence="1">
    <location>
        <begin position="559"/>
        <end position="570"/>
    </location>
</feature>
<keyword evidence="2" id="KW-1133">Transmembrane helix</keyword>
<proteinExistence type="predicted"/>
<protein>
    <submittedName>
        <fullName evidence="3">Uncharacterized protein</fullName>
    </submittedName>
</protein>
<feature type="region of interest" description="Disordered" evidence="1">
    <location>
        <begin position="559"/>
        <end position="651"/>
    </location>
</feature>
<keyword evidence="2" id="KW-0812">Transmembrane</keyword>
<evidence type="ECO:0000313" key="3">
    <source>
        <dbReference type="EMBL" id="KAL3871705.1"/>
    </source>
</evidence>
<keyword evidence="2" id="KW-0472">Membrane</keyword>
<feature type="region of interest" description="Disordered" evidence="1">
    <location>
        <begin position="440"/>
        <end position="541"/>
    </location>
</feature>
<feature type="compositionally biased region" description="Polar residues" evidence="1">
    <location>
        <begin position="571"/>
        <end position="591"/>
    </location>
</feature>
<sequence length="714" mass="69739">LRLATLRQDRISLKPKMHIITMLAVVLVAFVKISYGNHIETAMARSRGFGGGGGVGGGGVGGGGVRGGGAGGFQGFGGGMPGRATIPGMQMPGDPSFARMFGGGGALGGRRQRGGLQGDLFGGAGGFPGGFADGGFVGGRDGLPMFGGSGQSDPRGAADGRFDGSLGNDLSSVFGQGLVPPAIGLGGTFGATDGGFMDPMSGQPVQLVSTGVAEQFRQARLGNGGGQSQGLGLGGIFGAVQDAQFIDPTSGAPVQLAPTGVINTLRDARAGGFAGFGGQGGGVPTFPGAGLGGNMFQQQGFGGFPQGGAGGAGSFAPGIAGGDQFQPITIRIPNDRSRGPTVTRAGFTEQMSPGTTLADLGLGGQFGASAGSFGQIGAGQQGFESFGQQGLGARAGGQGGSQIFSSQSLPNSIGFPQGGPGLGSQAAGGFDAAFAGLGAQNPFGGGQPQAGGGFQGQFGAGSAASFGPPAGQQPGQQFGGLTFTQLGGQQTSQGGASSNNFPMEFSQFQDLPGGAGGQFQSSFDAQFQGSGASSSGFGSFSDQAGTSLPGVSLTASNQGLGQFSQSSSQGTDLTGFSGLSQPGSNPFSQGPTSGGQFGGASVGGSTGSFSGQGGSSRGNLADQTFGGPPVSGSGNSAAGPVVRSPIPSGQPNLVVLQTSDERRENVSSIIGTLSGTSEIGGSKTRGSVRYIQDREQELPMKSRELVLLKTSSKV</sequence>
<name>A0ABD3WGR5_SINWO</name>
<organism evidence="3 4">
    <name type="scientific">Sinanodonta woodiana</name>
    <name type="common">Chinese pond mussel</name>
    <name type="synonym">Anodonta woodiana</name>
    <dbReference type="NCBI Taxonomy" id="1069815"/>
    <lineage>
        <taxon>Eukaryota</taxon>
        <taxon>Metazoa</taxon>
        <taxon>Spiralia</taxon>
        <taxon>Lophotrochozoa</taxon>
        <taxon>Mollusca</taxon>
        <taxon>Bivalvia</taxon>
        <taxon>Autobranchia</taxon>
        <taxon>Heteroconchia</taxon>
        <taxon>Palaeoheterodonta</taxon>
        <taxon>Unionida</taxon>
        <taxon>Unionoidea</taxon>
        <taxon>Unionidae</taxon>
        <taxon>Unioninae</taxon>
        <taxon>Sinanodonta</taxon>
    </lineage>
</organism>
<feature type="compositionally biased region" description="Low complexity" evidence="1">
    <location>
        <begin position="524"/>
        <end position="541"/>
    </location>
</feature>
<feature type="compositionally biased region" description="Low complexity" evidence="1">
    <location>
        <begin position="460"/>
        <end position="497"/>
    </location>
</feature>
<dbReference type="Proteomes" id="UP001634394">
    <property type="component" value="Unassembled WGS sequence"/>
</dbReference>
<feature type="compositionally biased region" description="Polar residues" evidence="1">
    <location>
        <begin position="498"/>
        <end position="509"/>
    </location>
</feature>
<evidence type="ECO:0000313" key="4">
    <source>
        <dbReference type="Proteomes" id="UP001634394"/>
    </source>
</evidence>
<feature type="non-terminal residue" evidence="3">
    <location>
        <position position="1"/>
    </location>
</feature>
<reference evidence="3 4" key="1">
    <citation type="submission" date="2024-11" db="EMBL/GenBank/DDBJ databases">
        <title>Chromosome-level genome assembly of the freshwater bivalve Anodonta woodiana.</title>
        <authorList>
            <person name="Chen X."/>
        </authorList>
    </citation>
    <scope>NUCLEOTIDE SEQUENCE [LARGE SCALE GENOMIC DNA]</scope>
    <source>
        <strain evidence="3">MN2024</strain>
        <tissue evidence="3">Gills</tissue>
    </source>
</reference>
<gene>
    <name evidence="3" type="ORF">ACJMK2_039688</name>
</gene>
<dbReference type="EMBL" id="JBJQND010000007">
    <property type="protein sequence ID" value="KAL3871705.1"/>
    <property type="molecule type" value="Genomic_DNA"/>
</dbReference>
<comment type="caution">
    <text evidence="3">The sequence shown here is derived from an EMBL/GenBank/DDBJ whole genome shotgun (WGS) entry which is preliminary data.</text>
</comment>
<keyword evidence="4" id="KW-1185">Reference proteome</keyword>
<evidence type="ECO:0000256" key="2">
    <source>
        <dbReference type="SAM" id="Phobius"/>
    </source>
</evidence>
<dbReference type="AlphaFoldDB" id="A0ABD3WGR5"/>
<accession>A0ABD3WGR5</accession>
<evidence type="ECO:0000256" key="1">
    <source>
        <dbReference type="SAM" id="MobiDB-lite"/>
    </source>
</evidence>
<feature type="compositionally biased region" description="Gly residues" evidence="1">
    <location>
        <begin position="592"/>
        <end position="616"/>
    </location>
</feature>
<feature type="compositionally biased region" description="Gly residues" evidence="1">
    <location>
        <begin position="443"/>
        <end position="459"/>
    </location>
</feature>
<feature type="transmembrane region" description="Helical" evidence="2">
    <location>
        <begin position="17"/>
        <end position="35"/>
    </location>
</feature>